<evidence type="ECO:0000313" key="3">
    <source>
        <dbReference type="Proteomes" id="UP000410492"/>
    </source>
</evidence>
<accession>A0A653CD60</accession>
<evidence type="ECO:0000313" key="2">
    <source>
        <dbReference type="EMBL" id="VEN45629.1"/>
    </source>
</evidence>
<name>A0A653CD60_CALMS</name>
<dbReference type="OrthoDB" id="6736528at2759"/>
<keyword evidence="3" id="KW-1185">Reference proteome</keyword>
<feature type="chain" id="PRO_5024865325" evidence="1">
    <location>
        <begin position="20"/>
        <end position="113"/>
    </location>
</feature>
<evidence type="ECO:0000256" key="1">
    <source>
        <dbReference type="SAM" id="SignalP"/>
    </source>
</evidence>
<protein>
    <submittedName>
        <fullName evidence="2">Uncharacterized protein</fullName>
    </submittedName>
</protein>
<reference evidence="2 3" key="1">
    <citation type="submission" date="2019-01" db="EMBL/GenBank/DDBJ databases">
        <authorList>
            <person name="Sayadi A."/>
        </authorList>
    </citation>
    <scope>NUCLEOTIDE SEQUENCE [LARGE SCALE GENOMIC DNA]</scope>
</reference>
<sequence>MFDLKIYLILVLAIVSVNAVIPEMSIRSSNVPNVKYEVAAIEALTEAYMTHPDSTYDISRTFAQLYEAIYPSPDGWKVFFGCTSYYYYNSRNFIYISINVKIGNVTTIVTVFN</sequence>
<organism evidence="2 3">
    <name type="scientific">Callosobruchus maculatus</name>
    <name type="common">Southern cowpea weevil</name>
    <name type="synonym">Pulse bruchid</name>
    <dbReference type="NCBI Taxonomy" id="64391"/>
    <lineage>
        <taxon>Eukaryota</taxon>
        <taxon>Metazoa</taxon>
        <taxon>Ecdysozoa</taxon>
        <taxon>Arthropoda</taxon>
        <taxon>Hexapoda</taxon>
        <taxon>Insecta</taxon>
        <taxon>Pterygota</taxon>
        <taxon>Neoptera</taxon>
        <taxon>Endopterygota</taxon>
        <taxon>Coleoptera</taxon>
        <taxon>Polyphaga</taxon>
        <taxon>Cucujiformia</taxon>
        <taxon>Chrysomeloidea</taxon>
        <taxon>Chrysomelidae</taxon>
        <taxon>Bruchinae</taxon>
        <taxon>Bruchini</taxon>
        <taxon>Callosobruchus</taxon>
    </lineage>
</organism>
<dbReference type="Proteomes" id="UP000410492">
    <property type="component" value="Unassembled WGS sequence"/>
</dbReference>
<feature type="signal peptide" evidence="1">
    <location>
        <begin position="1"/>
        <end position="19"/>
    </location>
</feature>
<dbReference type="EMBL" id="CAACVG010007472">
    <property type="protein sequence ID" value="VEN45629.1"/>
    <property type="molecule type" value="Genomic_DNA"/>
</dbReference>
<gene>
    <name evidence="2" type="ORF">CALMAC_LOCUS8022</name>
</gene>
<keyword evidence="1" id="KW-0732">Signal</keyword>
<proteinExistence type="predicted"/>
<dbReference type="AlphaFoldDB" id="A0A653CD60"/>